<evidence type="ECO:0000313" key="1">
    <source>
        <dbReference type="Proteomes" id="UP000887572"/>
    </source>
</evidence>
<dbReference type="AlphaFoldDB" id="A0A914I6S6"/>
<sequence>MICHRIWPLINDNIYGLYLSPTCFDHLRQFYPSVLCNCTNLRFVDAFGRFPEFPADDSAGASSAQALAKWLHSPRGDGRPNVLKCVYPLKGMKRFKRAFRTSSISANFIAYFWGRSSEEIVPFDLKNNLTSERLELRHLNKDKVLLVRCPIKRDEVKWAKWEKEAIDWKCHQWNWVDIAFEDMEIGDDDLECLRQYSSTVLDDCAKLRLVYAMDLFPEFPADDSAGASSAQALAKWLHNPRGDSRPKVFIYAGRSMPLEALKSQFRNSSKKTANFITHWGRSSEEIVPFDLKNNLTSERLELRHLNKDKVILVRCPIKRDEVKWAKWEKEATDFDWGRQWNRIHIDLKDMAAEESSDDDEDEAA</sequence>
<keyword evidence="1" id="KW-1185">Reference proteome</keyword>
<name>A0A914I6S6_GLORO</name>
<protein>
    <submittedName>
        <fullName evidence="2">Uncharacterized protein</fullName>
    </submittedName>
</protein>
<accession>A0A914I6S6</accession>
<reference evidence="2" key="1">
    <citation type="submission" date="2022-11" db="UniProtKB">
        <authorList>
            <consortium name="WormBaseParasite"/>
        </authorList>
    </citation>
    <scope>IDENTIFICATION</scope>
</reference>
<organism evidence="1 2">
    <name type="scientific">Globodera rostochiensis</name>
    <name type="common">Golden nematode worm</name>
    <name type="synonym">Heterodera rostochiensis</name>
    <dbReference type="NCBI Taxonomy" id="31243"/>
    <lineage>
        <taxon>Eukaryota</taxon>
        <taxon>Metazoa</taxon>
        <taxon>Ecdysozoa</taxon>
        <taxon>Nematoda</taxon>
        <taxon>Chromadorea</taxon>
        <taxon>Rhabditida</taxon>
        <taxon>Tylenchina</taxon>
        <taxon>Tylenchomorpha</taxon>
        <taxon>Tylenchoidea</taxon>
        <taxon>Heteroderidae</taxon>
        <taxon>Heteroderinae</taxon>
        <taxon>Globodera</taxon>
    </lineage>
</organism>
<dbReference type="Proteomes" id="UP000887572">
    <property type="component" value="Unplaced"/>
</dbReference>
<proteinExistence type="predicted"/>
<evidence type="ECO:0000313" key="2">
    <source>
        <dbReference type="WBParaSite" id="Gr19_v10_g8026.t1"/>
    </source>
</evidence>
<dbReference type="WBParaSite" id="Gr19_v10_g8026.t1">
    <property type="protein sequence ID" value="Gr19_v10_g8026.t1"/>
    <property type="gene ID" value="Gr19_v10_g8026"/>
</dbReference>